<organism evidence="2 3">
    <name type="scientific">Sulfurisoma sediminicola</name>
    <dbReference type="NCBI Taxonomy" id="1381557"/>
    <lineage>
        <taxon>Bacteria</taxon>
        <taxon>Pseudomonadati</taxon>
        <taxon>Pseudomonadota</taxon>
        <taxon>Betaproteobacteria</taxon>
        <taxon>Nitrosomonadales</taxon>
        <taxon>Sterolibacteriaceae</taxon>
        <taxon>Sulfurisoma</taxon>
    </lineage>
</organism>
<feature type="transmembrane region" description="Helical" evidence="1">
    <location>
        <begin position="138"/>
        <end position="154"/>
    </location>
</feature>
<keyword evidence="1" id="KW-1133">Transmembrane helix</keyword>
<sequence>MTVQAAFGLAAQALLVAWIFWTLAARAPSHFHRIIAAGAAVAAFIPIADGVSAAMASRALWGDPSVTTLQLLVLALAGRPANVGRGPAAALALFGLVFYPLALGLGDFDPYRLGYAAWPVAAALGAAALLAWRRGQPLWLWLLAVDLAAFAAGLPESDNLWDALFDPLLVAAALIAAVRGPRR</sequence>
<dbReference type="RefSeq" id="WP_124962460.1">
    <property type="nucleotide sequence ID" value="NZ_BHVV01000008.1"/>
</dbReference>
<keyword evidence="1" id="KW-0472">Membrane</keyword>
<feature type="transmembrane region" description="Helical" evidence="1">
    <location>
        <begin position="82"/>
        <end position="101"/>
    </location>
</feature>
<dbReference type="EMBL" id="RCCI01000005">
    <property type="protein sequence ID" value="RLJ65282.1"/>
    <property type="molecule type" value="Genomic_DNA"/>
</dbReference>
<dbReference type="OrthoDB" id="6077780at2"/>
<comment type="caution">
    <text evidence="2">The sequence shown here is derived from an EMBL/GenBank/DDBJ whole genome shotgun (WGS) entry which is preliminary data.</text>
</comment>
<accession>A0A497XE43</accession>
<name>A0A497XE43_9PROT</name>
<evidence type="ECO:0000256" key="1">
    <source>
        <dbReference type="SAM" id="Phobius"/>
    </source>
</evidence>
<dbReference type="Proteomes" id="UP000268908">
    <property type="component" value="Unassembled WGS sequence"/>
</dbReference>
<feature type="transmembrane region" description="Helical" evidence="1">
    <location>
        <begin position="113"/>
        <end position="131"/>
    </location>
</feature>
<proteinExistence type="predicted"/>
<dbReference type="AlphaFoldDB" id="A0A497XE43"/>
<keyword evidence="3" id="KW-1185">Reference proteome</keyword>
<evidence type="ECO:0000313" key="3">
    <source>
        <dbReference type="Proteomes" id="UP000268908"/>
    </source>
</evidence>
<feature type="transmembrane region" description="Helical" evidence="1">
    <location>
        <begin position="34"/>
        <end position="61"/>
    </location>
</feature>
<gene>
    <name evidence="2" type="ORF">DFR35_1940</name>
</gene>
<reference evidence="2 3" key="1">
    <citation type="submission" date="2018-10" db="EMBL/GenBank/DDBJ databases">
        <title>Genomic Encyclopedia of Type Strains, Phase IV (KMG-IV): sequencing the most valuable type-strain genomes for metagenomic binning, comparative biology and taxonomic classification.</title>
        <authorList>
            <person name="Goeker M."/>
        </authorList>
    </citation>
    <scope>NUCLEOTIDE SEQUENCE [LARGE SCALE GENOMIC DNA]</scope>
    <source>
        <strain evidence="2 3">DSM 26916</strain>
    </source>
</reference>
<protein>
    <submittedName>
        <fullName evidence="2">Uncharacterized protein</fullName>
    </submittedName>
</protein>
<feature type="transmembrane region" description="Helical" evidence="1">
    <location>
        <begin position="160"/>
        <end position="178"/>
    </location>
</feature>
<evidence type="ECO:0000313" key="2">
    <source>
        <dbReference type="EMBL" id="RLJ65282.1"/>
    </source>
</evidence>
<keyword evidence="1" id="KW-0812">Transmembrane</keyword>